<dbReference type="GO" id="GO:0009279">
    <property type="term" value="C:cell outer membrane"/>
    <property type="evidence" value="ECO:0007669"/>
    <property type="project" value="UniProtKB-SubCell"/>
</dbReference>
<name>A0A061SXR3_9RHOB</name>
<comment type="subunit">
    <text evidence="1">Component of the lipopolysaccharide transport and assembly complex.</text>
</comment>
<keyword evidence="1" id="KW-0472">Membrane</keyword>
<protein>
    <recommendedName>
        <fullName evidence="1">LPS-assembly protein LptD</fullName>
    </recommendedName>
</protein>
<dbReference type="Proteomes" id="UP000027337">
    <property type="component" value="Unassembled WGS sequence"/>
</dbReference>
<dbReference type="PANTHER" id="PTHR30189:SF1">
    <property type="entry name" value="LPS-ASSEMBLY PROTEIN LPTD"/>
    <property type="match status" value="1"/>
</dbReference>
<dbReference type="GO" id="GO:1990351">
    <property type="term" value="C:transporter complex"/>
    <property type="evidence" value="ECO:0007669"/>
    <property type="project" value="TreeGrafter"/>
</dbReference>
<organism evidence="3 4">
    <name type="scientific">Sulfitobacter mediterraneus</name>
    <dbReference type="NCBI Taxonomy" id="83219"/>
    <lineage>
        <taxon>Bacteria</taxon>
        <taxon>Pseudomonadati</taxon>
        <taxon>Pseudomonadota</taxon>
        <taxon>Alphaproteobacteria</taxon>
        <taxon>Rhodobacterales</taxon>
        <taxon>Roseobacteraceae</taxon>
        <taxon>Sulfitobacter</taxon>
    </lineage>
</organism>
<dbReference type="AlphaFoldDB" id="A0A061SXR3"/>
<dbReference type="GO" id="GO:0043165">
    <property type="term" value="P:Gram-negative-bacterium-type cell outer membrane assembly"/>
    <property type="evidence" value="ECO:0007669"/>
    <property type="project" value="UniProtKB-UniRule"/>
</dbReference>
<keyword evidence="4" id="KW-1185">Reference proteome</keyword>
<dbReference type="InterPro" id="IPR050218">
    <property type="entry name" value="LptD"/>
</dbReference>
<dbReference type="SUPFAM" id="SSF56935">
    <property type="entry name" value="Porins"/>
    <property type="match status" value="1"/>
</dbReference>
<comment type="caution">
    <text evidence="3">The sequence shown here is derived from an EMBL/GenBank/DDBJ whole genome shotgun (WGS) entry which is preliminary data.</text>
</comment>
<gene>
    <name evidence="1" type="primary">lptD</name>
    <name evidence="3" type="ORF">PM02_00550</name>
</gene>
<feature type="chain" id="PRO_5008980418" description="LPS-assembly protein LptD" evidence="1">
    <location>
        <begin position="23"/>
        <end position="718"/>
    </location>
</feature>
<proteinExistence type="inferred from homology"/>
<comment type="similarity">
    <text evidence="1">Belongs to the LptD family.</text>
</comment>
<dbReference type="InterPro" id="IPR020889">
    <property type="entry name" value="LipoPS_assembly_LptD"/>
</dbReference>
<feature type="signal peptide" evidence="1">
    <location>
        <begin position="1"/>
        <end position="22"/>
    </location>
</feature>
<sequence precursor="true">MLLRSFLFAVLAFAALTFGAQAQDAPPQPAVLIADQVYITRDRTLVAQGNVEAFQGTTQIRASAIRYNQDTGALILEGPIVITDGDDSVILADAGELNNRLRSGLLLSARLILNQQLQLAAQQINQVDGRYSQLYKASVTSCRICQDGRPPLWQIRARRIVHDKVEQQLYFDEAQFRILNVPVLYIPHLRLPDPKLKRATGFLAPSIRTTSQLGTGLKLPYFIKLGDHRDLTITPYLSSATRTIELRYRQAFKRGYITFDGALTRDDQRPGKLRGYLIGSGAFDLERDYKLTFSVQATSDRSYFSEYGYFGGDRLSSDITLSRTQHDEYIRASVYNFESLRDGDINDNLPTIVLDGEYEKRLFPQTWGGELRLSLRAHSHRRNSDRDTDGPDADLIVDGRDVARLHGQAEWLRRFTYTSGIVADLRMGASFNIFDITQDQTFPQNHSEVVPHAAVSLRYPMVRHFGSGVTQMLEPVAQLAWTGGNRLNVPNDESTRVEFDEGNLLSLSRFPRPDRRERKTVAAIGVNWTRFDPTGWNANVSVGQVLRGEADTAFSASSGLTGTTSSFLIAGQVKMPGGFSILGRSLIDENMDFAKAELRGTWDFRNGWISGSYIWLDADPAEDRVDAVSEIFLHGNYQINNQWTARADWRFNVADDRAATAGASLKYDNECVTVDLSVWRSYSSSTSVEPTTNIGFNVGLRGFAASTGTERYLRSCRK</sequence>
<evidence type="ECO:0000313" key="4">
    <source>
        <dbReference type="Proteomes" id="UP000027337"/>
    </source>
</evidence>
<dbReference type="Pfam" id="PF04453">
    <property type="entry name" value="LptD"/>
    <property type="match status" value="1"/>
</dbReference>
<comment type="function">
    <text evidence="1">Involved in the assembly of lipopolysaccharide (LPS) at the surface of the outer membrane.</text>
</comment>
<keyword evidence="1" id="KW-0998">Cell outer membrane</keyword>
<evidence type="ECO:0000313" key="3">
    <source>
        <dbReference type="EMBL" id="KAJ04740.1"/>
    </source>
</evidence>
<accession>A0A061SXR3</accession>
<dbReference type="RefSeq" id="WP_327139750.1">
    <property type="nucleotide sequence ID" value="NZ_JEMU01000001.1"/>
</dbReference>
<dbReference type="STRING" id="83219.PM02_00550"/>
<evidence type="ECO:0000259" key="2">
    <source>
        <dbReference type="Pfam" id="PF04453"/>
    </source>
</evidence>
<dbReference type="EMBL" id="JEMU01000001">
    <property type="protein sequence ID" value="KAJ04740.1"/>
    <property type="molecule type" value="Genomic_DNA"/>
</dbReference>
<comment type="subcellular location">
    <subcellularLocation>
        <location evidence="1">Cell outer membrane</location>
    </subcellularLocation>
</comment>
<comment type="caution">
    <text evidence="1">Lacks conserved residue(s) required for the propagation of feature annotation.</text>
</comment>
<keyword evidence="1" id="KW-0732">Signal</keyword>
<evidence type="ECO:0000256" key="1">
    <source>
        <dbReference type="HAMAP-Rule" id="MF_01411"/>
    </source>
</evidence>
<dbReference type="PANTHER" id="PTHR30189">
    <property type="entry name" value="LPS-ASSEMBLY PROTEIN"/>
    <property type="match status" value="1"/>
</dbReference>
<dbReference type="eggNOG" id="COG1452">
    <property type="taxonomic scope" value="Bacteria"/>
</dbReference>
<dbReference type="GO" id="GO:0015920">
    <property type="term" value="P:lipopolysaccharide transport"/>
    <property type="evidence" value="ECO:0007669"/>
    <property type="project" value="InterPro"/>
</dbReference>
<dbReference type="HAMAP" id="MF_01411">
    <property type="entry name" value="LPS_assembly_LptD"/>
    <property type="match status" value="1"/>
</dbReference>
<reference evidence="3 4" key="1">
    <citation type="journal article" date="2014" name="Genome Announc.">
        <title>Draft Genome Sequences of Two Isolates of the Roseobacter Group, Sulfitobacter sp. Strains 3SOLIMAR09 and 1FIGIMAR09, from Harbors of Mallorca Island (Mediterranean Sea).</title>
        <authorList>
            <person name="Mas-Llado M."/>
            <person name="Pina-Villalonga J.M."/>
            <person name="Brunet-Galmes I."/>
            <person name="Nogales B."/>
            <person name="Bosch R."/>
        </authorList>
    </citation>
    <scope>NUCLEOTIDE SEQUENCE [LARGE SCALE GENOMIC DNA]</scope>
    <source>
        <strain evidence="3 4">1FIGIMAR09</strain>
    </source>
</reference>
<feature type="domain" description="LptD C-terminal" evidence="2">
    <location>
        <begin position="274"/>
        <end position="643"/>
    </location>
</feature>
<dbReference type="InterPro" id="IPR007543">
    <property type="entry name" value="LptD_C"/>
</dbReference>